<evidence type="ECO:0000256" key="3">
    <source>
        <dbReference type="ARBA" id="ARBA00023096"/>
    </source>
</evidence>
<dbReference type="RefSeq" id="WP_092128259.1">
    <property type="nucleotide sequence ID" value="NZ_FMYU01000005.1"/>
</dbReference>
<dbReference type="GO" id="GO:0005829">
    <property type="term" value="C:cytosol"/>
    <property type="evidence" value="ECO:0007669"/>
    <property type="project" value="TreeGrafter"/>
</dbReference>
<dbReference type="Proteomes" id="UP000199411">
    <property type="component" value="Unassembled WGS sequence"/>
</dbReference>
<comment type="pathway">
    <text evidence="4">Cofactor biosynthesis; pyridoxine 5'-phosphate biosynthesis; pyridoxine 5'-phosphate from D-erythrose 4-phosphate: step 5/5.</text>
</comment>
<dbReference type="AlphaFoldDB" id="A0A1G6LAH4"/>
<evidence type="ECO:0000256" key="4">
    <source>
        <dbReference type="HAMAP-Rule" id="MF_00279"/>
    </source>
</evidence>
<dbReference type="EMBL" id="FMYU01000005">
    <property type="protein sequence ID" value="SDC40057.1"/>
    <property type="molecule type" value="Genomic_DNA"/>
</dbReference>
<dbReference type="InterPro" id="IPR036130">
    <property type="entry name" value="Pyridoxine-5'_phos_synth"/>
</dbReference>
<protein>
    <recommendedName>
        <fullName evidence="4 5">Pyridoxine 5'-phosphate synthase</fullName>
        <shortName evidence="4">PNP synthase</shortName>
        <ecNumber evidence="4 5">2.6.99.2</ecNumber>
    </recommendedName>
</protein>
<comment type="catalytic activity">
    <reaction evidence="4">
        <text>3-amino-2-oxopropyl phosphate + 1-deoxy-D-xylulose 5-phosphate = pyridoxine 5'-phosphate + phosphate + 2 H2O + H(+)</text>
        <dbReference type="Rhea" id="RHEA:15265"/>
        <dbReference type="ChEBI" id="CHEBI:15377"/>
        <dbReference type="ChEBI" id="CHEBI:15378"/>
        <dbReference type="ChEBI" id="CHEBI:43474"/>
        <dbReference type="ChEBI" id="CHEBI:57279"/>
        <dbReference type="ChEBI" id="CHEBI:57792"/>
        <dbReference type="ChEBI" id="CHEBI:58589"/>
        <dbReference type="EC" id="2.6.99.2"/>
    </reaction>
</comment>
<keyword evidence="7" id="KW-1185">Reference proteome</keyword>
<dbReference type="InterPro" id="IPR013785">
    <property type="entry name" value="Aldolase_TIM"/>
</dbReference>
<reference evidence="7" key="1">
    <citation type="submission" date="2016-10" db="EMBL/GenBank/DDBJ databases">
        <authorList>
            <person name="Varghese N."/>
            <person name="Submissions S."/>
        </authorList>
    </citation>
    <scope>NUCLEOTIDE SEQUENCE [LARGE SCALE GENOMIC DNA]</scope>
    <source>
        <strain evidence="7">DSM 8415</strain>
    </source>
</reference>
<keyword evidence="3 4" id="KW-0664">Pyridoxine biosynthesis</keyword>
<dbReference type="Pfam" id="PF03740">
    <property type="entry name" value="PdxJ"/>
    <property type="match status" value="1"/>
</dbReference>
<evidence type="ECO:0000256" key="1">
    <source>
        <dbReference type="ARBA" id="ARBA00022490"/>
    </source>
</evidence>
<dbReference type="NCBIfam" id="NF003627">
    <property type="entry name" value="PRK05265.1-5"/>
    <property type="match status" value="1"/>
</dbReference>
<name>A0A1G6LAH4_9BACT</name>
<keyword evidence="1 4" id="KW-0963">Cytoplasm</keyword>
<dbReference type="InterPro" id="IPR004569">
    <property type="entry name" value="PyrdxlP_synth_PdxJ"/>
</dbReference>
<dbReference type="PANTHER" id="PTHR30456">
    <property type="entry name" value="PYRIDOXINE 5'-PHOSPHATE SYNTHASE"/>
    <property type="match status" value="1"/>
</dbReference>
<feature type="binding site" evidence="4">
    <location>
        <position position="99"/>
    </location>
    <ligand>
        <name>1-deoxy-D-xylulose 5-phosphate</name>
        <dbReference type="ChEBI" id="CHEBI:57792"/>
    </ligand>
</feature>
<gene>
    <name evidence="4" type="primary">pdxJ</name>
    <name evidence="6" type="ORF">SAMN05660835_00758</name>
</gene>
<feature type="binding site" evidence="4">
    <location>
        <position position="190"/>
    </location>
    <ligand>
        <name>3-amino-2-oxopropyl phosphate</name>
        <dbReference type="ChEBI" id="CHEBI:57279"/>
    </ligand>
</feature>
<comment type="function">
    <text evidence="4">Catalyzes the complicated ring closure reaction between the two acyclic compounds 1-deoxy-D-xylulose-5-phosphate (DXP) and 3-amino-2-oxopropyl phosphate (1-amino-acetone-3-phosphate or AAP) to form pyridoxine 5'-phosphate (PNP) and inorganic phosphate.</text>
</comment>
<comment type="subunit">
    <text evidence="4">Homooctamer; tetramer of dimers.</text>
</comment>
<accession>A0A1G6LAH4</accession>
<evidence type="ECO:0000313" key="7">
    <source>
        <dbReference type="Proteomes" id="UP000199411"/>
    </source>
</evidence>
<dbReference type="SUPFAM" id="SSF63892">
    <property type="entry name" value="Pyridoxine 5'-phosphate synthase"/>
    <property type="match status" value="1"/>
</dbReference>
<feature type="binding site" evidence="4">
    <location>
        <position position="44"/>
    </location>
    <ligand>
        <name>1-deoxy-D-xylulose 5-phosphate</name>
        <dbReference type="ChEBI" id="CHEBI:57792"/>
    </ligand>
</feature>
<feature type="active site" description="Proton acceptor" evidence="4">
    <location>
        <position position="69"/>
    </location>
</feature>
<dbReference type="GO" id="GO:0033856">
    <property type="term" value="F:pyridoxine 5'-phosphate synthase activity"/>
    <property type="evidence" value="ECO:0007669"/>
    <property type="project" value="UniProtKB-UniRule"/>
</dbReference>
<feature type="binding site" evidence="4">
    <location>
        <begin position="211"/>
        <end position="212"/>
    </location>
    <ligand>
        <name>3-amino-2-oxopropyl phosphate</name>
        <dbReference type="ChEBI" id="CHEBI:57279"/>
    </ligand>
</feature>
<feature type="binding site" evidence="4">
    <location>
        <position position="17"/>
    </location>
    <ligand>
        <name>3-amino-2-oxopropyl phosphate</name>
        <dbReference type="ChEBI" id="CHEBI:57279"/>
    </ligand>
</feature>
<dbReference type="HAMAP" id="MF_00279">
    <property type="entry name" value="PdxJ"/>
    <property type="match status" value="1"/>
</dbReference>
<dbReference type="NCBIfam" id="NF003625">
    <property type="entry name" value="PRK05265.1-3"/>
    <property type="match status" value="1"/>
</dbReference>
<feature type="binding site" evidence="4">
    <location>
        <begin position="8"/>
        <end position="9"/>
    </location>
    <ligand>
        <name>1-deoxy-D-xylulose 5-phosphate</name>
        <dbReference type="ChEBI" id="CHEBI:57792"/>
    </ligand>
</feature>
<dbReference type="CDD" id="cd00003">
    <property type="entry name" value="PNPsynthase"/>
    <property type="match status" value="1"/>
</dbReference>
<comment type="subcellular location">
    <subcellularLocation>
        <location evidence="4">Cytoplasm</location>
    </subcellularLocation>
</comment>
<feature type="binding site" evidence="4">
    <location>
        <position position="49"/>
    </location>
    <ligand>
        <name>1-deoxy-D-xylulose 5-phosphate</name>
        <dbReference type="ChEBI" id="CHEBI:57792"/>
    </ligand>
</feature>
<evidence type="ECO:0000256" key="5">
    <source>
        <dbReference type="NCBIfam" id="TIGR00559"/>
    </source>
</evidence>
<dbReference type="UniPathway" id="UPA00244">
    <property type="reaction ID" value="UER00313"/>
</dbReference>
<feature type="active site" description="Proton acceptor" evidence="4">
    <location>
        <position position="42"/>
    </location>
</feature>
<proteinExistence type="inferred from homology"/>
<organism evidence="6 7">
    <name type="scientific">Desulfurella multipotens</name>
    <dbReference type="NCBI Taxonomy" id="79269"/>
    <lineage>
        <taxon>Bacteria</taxon>
        <taxon>Pseudomonadati</taxon>
        <taxon>Campylobacterota</taxon>
        <taxon>Desulfurellia</taxon>
        <taxon>Desulfurellales</taxon>
        <taxon>Desulfurellaceae</taxon>
        <taxon>Desulfurella</taxon>
    </lineage>
</organism>
<keyword evidence="2 4" id="KW-0808">Transferase</keyword>
<dbReference type="NCBIfam" id="TIGR00559">
    <property type="entry name" value="pdxJ"/>
    <property type="match status" value="1"/>
</dbReference>
<comment type="similarity">
    <text evidence="4">Belongs to the PNP synthase family.</text>
</comment>
<dbReference type="OrthoDB" id="9806590at2"/>
<dbReference type="Gene3D" id="3.20.20.70">
    <property type="entry name" value="Aldolase class I"/>
    <property type="match status" value="1"/>
</dbReference>
<feature type="binding site" evidence="4">
    <location>
        <position position="6"/>
    </location>
    <ligand>
        <name>3-amino-2-oxopropyl phosphate</name>
        <dbReference type="ChEBI" id="CHEBI:57279"/>
    </ligand>
</feature>
<sequence>MRLGINIDHIATLRQARLGIEPEPIYAALIAQEALADNITMHLREDRRHIQENDCILVKNTIKIPLNLEMSIEEKIVNFALNLVPYQSTLVPEKRKELTTEGGLDVISNFEKLKEVIDKLHSKNILVSLFIDPDKKQIEAAKKLNADSIEIHTGEYANAPLSQKLQFANTIKDAAIFAKSLGLCVHAGHGLNYQNVSLIAKIKEIEELNIGHSIISRAVFCGLKEAIIQMKQIIEKARWLA</sequence>
<feature type="active site" description="Proton donor" evidence="4">
    <location>
        <position position="189"/>
    </location>
</feature>
<evidence type="ECO:0000256" key="2">
    <source>
        <dbReference type="ARBA" id="ARBA00022679"/>
    </source>
</evidence>
<dbReference type="GO" id="GO:0008615">
    <property type="term" value="P:pyridoxine biosynthetic process"/>
    <property type="evidence" value="ECO:0007669"/>
    <property type="project" value="UniProtKB-UniRule"/>
</dbReference>
<dbReference type="PANTHER" id="PTHR30456:SF0">
    <property type="entry name" value="PYRIDOXINE 5'-PHOSPHATE SYNTHASE"/>
    <property type="match status" value="1"/>
</dbReference>
<evidence type="ECO:0000313" key="6">
    <source>
        <dbReference type="EMBL" id="SDC40057.1"/>
    </source>
</evidence>
<feature type="site" description="Transition state stabilizer" evidence="4">
    <location>
        <position position="150"/>
    </location>
</feature>
<dbReference type="EC" id="2.6.99.2" evidence="4 5"/>